<feature type="domain" description="YozE SAM-like" evidence="2">
    <location>
        <begin position="3"/>
        <end position="68"/>
    </location>
</feature>
<evidence type="ECO:0000256" key="1">
    <source>
        <dbReference type="HAMAP-Rule" id="MF_01538"/>
    </source>
</evidence>
<dbReference type="HAMAP" id="MF_01538">
    <property type="entry name" value="UPF0346"/>
    <property type="match status" value="1"/>
</dbReference>
<organism evidence="3 4">
    <name type="scientific">Aquibacillus salsiterrae</name>
    <dbReference type="NCBI Taxonomy" id="2950439"/>
    <lineage>
        <taxon>Bacteria</taxon>
        <taxon>Bacillati</taxon>
        <taxon>Bacillota</taxon>
        <taxon>Bacilli</taxon>
        <taxon>Bacillales</taxon>
        <taxon>Bacillaceae</taxon>
        <taxon>Aquibacillus</taxon>
    </lineage>
</organism>
<dbReference type="InterPro" id="IPR023089">
    <property type="entry name" value="YozE_SAM-like"/>
</dbReference>
<protein>
    <recommendedName>
        <fullName evidence="1">UPF0346 protein NC799_00125</fullName>
    </recommendedName>
</protein>
<dbReference type="InterPro" id="IPR036806">
    <property type="entry name" value="YozE_SAM-like_sf"/>
</dbReference>
<dbReference type="AlphaFoldDB" id="A0A9X3WCD6"/>
<comment type="similarity">
    <text evidence="1">Belongs to the UPF0346 family.</text>
</comment>
<keyword evidence="4" id="KW-1185">Reference proteome</keyword>
<dbReference type="RefSeq" id="WP_272444288.1">
    <property type="nucleotide sequence ID" value="NZ_JAMQKC010000001.1"/>
</dbReference>
<accession>A0A9X3WCD6</accession>
<evidence type="ECO:0000313" key="3">
    <source>
        <dbReference type="EMBL" id="MDC3415320.1"/>
    </source>
</evidence>
<dbReference type="Proteomes" id="UP001145069">
    <property type="component" value="Unassembled WGS sequence"/>
</dbReference>
<sequence>MQSFYHYMMRYRGAKVATDESRLAEWIFHDHDFPKHSTSYDEVSRYLEWNIPFTEAIGVFDRLWDDYIANR</sequence>
<reference evidence="3" key="1">
    <citation type="submission" date="2022-06" db="EMBL/GenBank/DDBJ databases">
        <title>Aquibacillus sp. a new bacterium isolated from soil saline samples.</title>
        <authorList>
            <person name="Galisteo C."/>
            <person name="De La Haba R."/>
            <person name="Sanchez-Porro C."/>
            <person name="Ventosa A."/>
        </authorList>
    </citation>
    <scope>NUCLEOTIDE SEQUENCE</scope>
    <source>
        <strain evidence="3">3ASR75-54</strain>
    </source>
</reference>
<dbReference type="NCBIfam" id="NF010193">
    <property type="entry name" value="PRK13672.1"/>
    <property type="match status" value="1"/>
</dbReference>
<dbReference type="Gene3D" id="1.10.150.260">
    <property type="entry name" value="YozE SAM-like"/>
    <property type="match status" value="1"/>
</dbReference>
<dbReference type="EMBL" id="JAMQKC010000001">
    <property type="protein sequence ID" value="MDC3415320.1"/>
    <property type="molecule type" value="Genomic_DNA"/>
</dbReference>
<name>A0A9X3WCD6_9BACI</name>
<evidence type="ECO:0000259" key="2">
    <source>
        <dbReference type="Pfam" id="PF06855"/>
    </source>
</evidence>
<gene>
    <name evidence="3" type="ORF">NC799_00125</name>
</gene>
<dbReference type="PIRSF" id="PIRSF037262">
    <property type="entry name" value="UCP037262"/>
    <property type="match status" value="1"/>
</dbReference>
<dbReference type="Pfam" id="PF06855">
    <property type="entry name" value="YozE_SAM_like"/>
    <property type="match status" value="1"/>
</dbReference>
<dbReference type="InterPro" id="IPR010673">
    <property type="entry name" value="UPF0346"/>
</dbReference>
<dbReference type="SUPFAM" id="SSF140652">
    <property type="entry name" value="YozE-like"/>
    <property type="match status" value="1"/>
</dbReference>
<evidence type="ECO:0000313" key="4">
    <source>
        <dbReference type="Proteomes" id="UP001145069"/>
    </source>
</evidence>
<comment type="caution">
    <text evidence="3">The sequence shown here is derived from an EMBL/GenBank/DDBJ whole genome shotgun (WGS) entry which is preliminary data.</text>
</comment>
<proteinExistence type="inferred from homology"/>